<dbReference type="AlphaFoldDB" id="A0AAU8DUM2"/>
<dbReference type="RefSeq" id="WP_353650517.1">
    <property type="nucleotide sequence ID" value="NZ_CP159218.1"/>
</dbReference>
<protein>
    <recommendedName>
        <fullName evidence="2">Type IV toxin-antitoxin system AbiEi family antitoxin domain-containing protein</fullName>
    </recommendedName>
</protein>
<proteinExistence type="predicted"/>
<evidence type="ECO:0000313" key="1">
    <source>
        <dbReference type="EMBL" id="XCG64905.1"/>
    </source>
</evidence>
<organism evidence="1">
    <name type="scientific">Nakamurella sp. A5-74</name>
    <dbReference type="NCBI Taxonomy" id="3158264"/>
    <lineage>
        <taxon>Bacteria</taxon>
        <taxon>Bacillati</taxon>
        <taxon>Actinomycetota</taxon>
        <taxon>Actinomycetes</taxon>
        <taxon>Nakamurellales</taxon>
        <taxon>Nakamurellaceae</taxon>
        <taxon>Nakamurella</taxon>
    </lineage>
</organism>
<dbReference type="EMBL" id="CP159218">
    <property type="protein sequence ID" value="XCG64905.1"/>
    <property type="molecule type" value="Genomic_DNA"/>
</dbReference>
<gene>
    <name evidence="1" type="ORF">ABLG96_06230</name>
</gene>
<evidence type="ECO:0008006" key="2">
    <source>
        <dbReference type="Google" id="ProtNLM"/>
    </source>
</evidence>
<reference evidence="1" key="1">
    <citation type="submission" date="2024-05" db="EMBL/GenBank/DDBJ databases">
        <authorList>
            <person name="Cai S.Y."/>
            <person name="Jin L.M."/>
            <person name="Li H.R."/>
        </authorList>
    </citation>
    <scope>NUCLEOTIDE SEQUENCE</scope>
    <source>
        <strain evidence="1">A5-74</strain>
    </source>
</reference>
<accession>A0AAU8DUM2</accession>
<sequence>MSKTLPQASARAALLAAGVTDAEIRADLHAGRRIRMARGVYLDADRLVDLDQNAREVVRVRAAALQSPGLVLSHRSAAAAHGLPLLATAAHAVHFTRPGSGGSRTTTAKKVHVSRLPDHDRMTIGGLQLTTVARTLFDMGRTDSLQATVVAADAALQRGLIDGPSMRRVLAEHPSTAGRPSAIRALRLADGRSESPGETLTRLALAHPEIPHLELQPEIHDERGTFVGRTDGAIPECGVLLEFDGRSKYTSLLRPGQSVSDVVLAEKGREERLSERGWLVIRVIWADLARPQAFADRVLRACGNRRRPVAAFGLRGSIRTTPPVRF</sequence>
<name>A0AAU8DUM2_9ACTN</name>